<evidence type="ECO:0000256" key="11">
    <source>
        <dbReference type="ARBA" id="ARBA00049088"/>
    </source>
</evidence>
<evidence type="ECO:0000313" key="18">
    <source>
        <dbReference type="Proteomes" id="UP000072904"/>
    </source>
</evidence>
<dbReference type="VEuPathDB" id="PlasmoDB:PY06388"/>
<evidence type="ECO:0000256" key="8">
    <source>
        <dbReference type="ARBA" id="ARBA00034245"/>
    </source>
</evidence>
<dbReference type="VEuPathDB" id="PlasmoDB:PYYM_0417200"/>
<feature type="transmembrane region" description="Helical" evidence="14">
    <location>
        <begin position="258"/>
        <end position="281"/>
    </location>
</feature>
<dbReference type="Proteomes" id="UP000072904">
    <property type="component" value="Chromosome 4"/>
</dbReference>
<sequence length="311" mass="34393">MGKTGKQYILDPPCVKTTCSSEESYIRCVEYGKAKATYSNFNLFLKAIMAGIFVGLCAHASGIAGGLFYYHKLRAYVGASFSSFVYGFTFPIAFLCIICTGSDLFTGNTLAVTVALLQKKVKLLSYIRVMLISLLGNYIGAVSFAFIVSYGSGAFHQHSDIEKNHIYEFLNAIATKKVHHSFFECISLAIGCNIFVCLAVYFVLSIKDGSGVVFSVFFAVYAFAIAGYEHIIANIYTLNIALMVKTDVTFFDVYFKNLIPTLIGNYIAGALVLACPFYILYRHYYEDYEAKNSSLGSMNIRGTSIEIQNDI</sequence>
<evidence type="ECO:0000256" key="7">
    <source>
        <dbReference type="ARBA" id="ARBA00023136"/>
    </source>
</evidence>
<dbReference type="EMBL" id="LM993658">
    <property type="protein sequence ID" value="VTZ73436.1"/>
    <property type="molecule type" value="Genomic_DNA"/>
</dbReference>
<feature type="transmembrane region" description="Helical" evidence="14">
    <location>
        <begin position="216"/>
        <end position="238"/>
    </location>
</feature>
<evidence type="ECO:0000256" key="4">
    <source>
        <dbReference type="ARBA" id="ARBA00022448"/>
    </source>
</evidence>
<dbReference type="PROSITE" id="PS01006">
    <property type="entry name" value="FORMATE_NITRITE_TP_2"/>
    <property type="match status" value="1"/>
</dbReference>
<reference evidence="16" key="3">
    <citation type="submission" date="2014-05" db="EMBL/GenBank/DDBJ databases">
        <authorList>
            <person name="Aslett M.A."/>
            <person name="De Silva N."/>
        </authorList>
    </citation>
    <scope>NUCLEOTIDE SEQUENCE</scope>
    <source>
        <strain evidence="16">17X</strain>
    </source>
</reference>
<name>A0A077Y0A4_PLAYE</name>
<dbReference type="OMA" id="SIRPLVM"/>
<feature type="transmembrane region" description="Helical" evidence="14">
    <location>
        <begin position="90"/>
        <end position="117"/>
    </location>
</feature>
<dbReference type="GO" id="GO:0005886">
    <property type="term" value="C:plasma membrane"/>
    <property type="evidence" value="ECO:0007669"/>
    <property type="project" value="UniProtKB-SubCell"/>
</dbReference>
<dbReference type="GO" id="GO:0015707">
    <property type="term" value="P:nitrite transport"/>
    <property type="evidence" value="ECO:0007669"/>
    <property type="project" value="TreeGrafter"/>
</dbReference>
<reference evidence="17 18" key="1">
    <citation type="journal article" date="2014" name="BMC Biol.">
        <title>A comprehensive evaluation of rodent malaria parasite genomes and gene expression.</title>
        <authorList>
            <person name="Otto T.D."/>
            <person name="Bohme U."/>
            <person name="Jackson A.P."/>
            <person name="Hunt M."/>
            <person name="Franke-Fayard B."/>
            <person name="Hoeijmakers W.A."/>
            <person name="Religa A.A."/>
            <person name="Robertson L."/>
            <person name="Sanders M."/>
            <person name="Ogun S.A."/>
            <person name="Cunningham D."/>
            <person name="Erhart A."/>
            <person name="Billker O."/>
            <person name="Khan S.M."/>
            <person name="Stunnenberg H.G."/>
            <person name="Langhorne J."/>
            <person name="Holder A.A."/>
            <person name="Waters A.P."/>
            <person name="Newbold C.I."/>
            <person name="Pain A."/>
            <person name="Berriman M."/>
            <person name="Janse C.J."/>
        </authorList>
    </citation>
    <scope>NUCLEOTIDE SEQUENCE [LARGE SCALE GENOMIC DNA]</scope>
    <source>
        <strain evidence="16 17">17X</strain>
        <strain evidence="15 18">YM</strain>
    </source>
</reference>
<evidence type="ECO:0000256" key="2">
    <source>
        <dbReference type="ARBA" id="ARBA00004651"/>
    </source>
</evidence>
<comment type="catalytic activity">
    <reaction evidence="10">
        <text>formate(in) + H(+)(in) = formate(out) + H(+)(out)</text>
        <dbReference type="Rhea" id="RHEA:80887"/>
        <dbReference type="ChEBI" id="CHEBI:15378"/>
        <dbReference type="ChEBI" id="CHEBI:15740"/>
    </reaction>
</comment>
<accession>A0A077Y0A4</accession>
<keyword evidence="7 14" id="KW-0472">Membrane</keyword>
<dbReference type="VEuPathDB" id="PlasmoDB:Py17XNL_000403992"/>
<evidence type="ECO:0000313" key="17">
    <source>
        <dbReference type="Proteomes" id="UP000072874"/>
    </source>
</evidence>
<keyword evidence="5 14" id="KW-0812">Transmembrane</keyword>
<dbReference type="InterPro" id="IPR023271">
    <property type="entry name" value="Aquaporin-like"/>
</dbReference>
<dbReference type="InterPro" id="IPR000292">
    <property type="entry name" value="For/NO2_transpt"/>
</dbReference>
<dbReference type="KEGG" id="pyo:PY17X_0417200"/>
<dbReference type="GeneID" id="3792375"/>
<reference evidence="15" key="2">
    <citation type="submission" date="2014-05" db="EMBL/GenBank/DDBJ databases">
        <authorList>
            <person name="Aslett A.Martin."/>
            <person name="De Silva Nishadi"/>
        </authorList>
    </citation>
    <scope>NUCLEOTIDE SEQUENCE</scope>
    <source>
        <strain evidence="15">YM</strain>
    </source>
</reference>
<feature type="transmembrane region" description="Helical" evidence="14">
    <location>
        <begin position="186"/>
        <end position="204"/>
    </location>
</feature>
<comment type="subcellular location">
    <subcellularLocation>
        <location evidence="2">Cell membrane</location>
        <topology evidence="2">Multi-pass membrane protein</topology>
    </subcellularLocation>
    <subcellularLocation>
        <location evidence="1">Vacuole membrane</location>
        <topology evidence="1">Multi-pass membrane protein</topology>
    </subcellularLocation>
</comment>
<evidence type="ECO:0000256" key="12">
    <source>
        <dbReference type="ARBA" id="ARBA00049660"/>
    </source>
</evidence>
<protein>
    <recommendedName>
        <fullName evidence="13">Formate-nitrite transporter</fullName>
    </recommendedName>
</protein>
<evidence type="ECO:0000256" key="1">
    <source>
        <dbReference type="ARBA" id="ARBA00004128"/>
    </source>
</evidence>
<dbReference type="GO" id="GO:0015513">
    <property type="term" value="F:high-affinity secondary active nitrite transmembrane transporter activity"/>
    <property type="evidence" value="ECO:0007669"/>
    <property type="project" value="TreeGrafter"/>
</dbReference>
<dbReference type="InterPro" id="IPR024002">
    <property type="entry name" value="For/NO2_transpt_CS"/>
</dbReference>
<comment type="subunit">
    <text evidence="3">Homopentamer.</text>
</comment>
<dbReference type="Proteomes" id="UP000072874">
    <property type="component" value="Chromosome 4"/>
</dbReference>
<evidence type="ECO:0000256" key="3">
    <source>
        <dbReference type="ARBA" id="ARBA00011255"/>
    </source>
</evidence>
<dbReference type="Gene3D" id="1.20.1080.10">
    <property type="entry name" value="Glycerol uptake facilitator protein"/>
    <property type="match status" value="1"/>
</dbReference>
<comment type="similarity">
    <text evidence="12">Belongs to the FNT transporter (TC 1.A.16) family.</text>
</comment>
<dbReference type="EMBL" id="LK934632">
    <property type="protein sequence ID" value="CDU16547.1"/>
    <property type="molecule type" value="Genomic_DNA"/>
</dbReference>
<evidence type="ECO:0000313" key="16">
    <source>
        <dbReference type="EMBL" id="VTZ73436.1"/>
    </source>
</evidence>
<dbReference type="OrthoDB" id="4829at2759"/>
<dbReference type="PANTHER" id="PTHR30520">
    <property type="entry name" value="FORMATE TRANSPORTER-RELATED"/>
    <property type="match status" value="1"/>
</dbReference>
<dbReference type="AlphaFoldDB" id="A0A077Y0A4"/>
<dbReference type="VEuPathDB" id="PlasmoDB:PY17X_0417200"/>
<evidence type="ECO:0000256" key="6">
    <source>
        <dbReference type="ARBA" id="ARBA00022989"/>
    </source>
</evidence>
<feature type="transmembrane region" description="Helical" evidence="14">
    <location>
        <begin position="43"/>
        <end position="70"/>
    </location>
</feature>
<evidence type="ECO:0000313" key="15">
    <source>
        <dbReference type="EMBL" id="CDU16547.1"/>
    </source>
</evidence>
<comment type="catalytic activity">
    <reaction evidence="9">
        <text>pyruvate(out) + H(+)(out) = pyruvate(in) + H(+)(in)</text>
        <dbReference type="Rhea" id="RHEA:64720"/>
        <dbReference type="ChEBI" id="CHEBI:15361"/>
        <dbReference type="ChEBI" id="CHEBI:15378"/>
    </reaction>
</comment>
<evidence type="ECO:0000256" key="9">
    <source>
        <dbReference type="ARBA" id="ARBA00047693"/>
    </source>
</evidence>
<organism evidence="15 18">
    <name type="scientific">Plasmodium yoelii</name>
    <dbReference type="NCBI Taxonomy" id="5861"/>
    <lineage>
        <taxon>Eukaryota</taxon>
        <taxon>Sar</taxon>
        <taxon>Alveolata</taxon>
        <taxon>Apicomplexa</taxon>
        <taxon>Aconoidasida</taxon>
        <taxon>Haemosporida</taxon>
        <taxon>Plasmodiidae</taxon>
        <taxon>Plasmodium</taxon>
        <taxon>Plasmodium (Vinckeia)</taxon>
    </lineage>
</organism>
<evidence type="ECO:0000256" key="13">
    <source>
        <dbReference type="ARBA" id="ARBA00049735"/>
    </source>
</evidence>
<dbReference type="PANTHER" id="PTHR30520:SF6">
    <property type="entry name" value="FORMATE_NITRATE FAMILY TRANSPORTER (EUROFUNG)"/>
    <property type="match status" value="1"/>
</dbReference>
<dbReference type="RefSeq" id="XP_022811581.1">
    <property type="nucleotide sequence ID" value="XM_022955110.1"/>
</dbReference>
<comment type="catalytic activity">
    <reaction evidence="8">
        <text>(S)-lactate(in) + H(+)(in) = (S)-lactate(out) + H(+)(out)</text>
        <dbReference type="Rhea" id="RHEA:29415"/>
        <dbReference type="ChEBI" id="CHEBI:15378"/>
        <dbReference type="ChEBI" id="CHEBI:16651"/>
    </reaction>
</comment>
<dbReference type="GO" id="GO:0005774">
    <property type="term" value="C:vacuolar membrane"/>
    <property type="evidence" value="ECO:0007669"/>
    <property type="project" value="UniProtKB-SubCell"/>
</dbReference>
<evidence type="ECO:0000256" key="10">
    <source>
        <dbReference type="ARBA" id="ARBA00049016"/>
    </source>
</evidence>
<dbReference type="NCBIfam" id="TIGR00790">
    <property type="entry name" value="fnt"/>
    <property type="match status" value="1"/>
</dbReference>
<comment type="catalytic activity">
    <reaction evidence="11">
        <text>acetate(out) + H(+)(out) = acetate(in) + H(+)(in)</text>
        <dbReference type="Rhea" id="RHEA:71803"/>
        <dbReference type="ChEBI" id="CHEBI:15378"/>
        <dbReference type="ChEBI" id="CHEBI:30089"/>
    </reaction>
</comment>
<reference evidence="16" key="4">
    <citation type="submission" date="2019-05" db="EMBL/GenBank/DDBJ databases">
        <authorList>
            <consortium name="Pathogen Informatics"/>
        </authorList>
    </citation>
    <scope>NUCLEOTIDE SEQUENCE</scope>
    <source>
        <strain evidence="16">17X</strain>
    </source>
</reference>
<feature type="transmembrane region" description="Helical" evidence="14">
    <location>
        <begin position="129"/>
        <end position="150"/>
    </location>
</feature>
<dbReference type="Pfam" id="PF01226">
    <property type="entry name" value="Form_Nir_trans"/>
    <property type="match status" value="1"/>
</dbReference>
<evidence type="ECO:0000256" key="5">
    <source>
        <dbReference type="ARBA" id="ARBA00022692"/>
    </source>
</evidence>
<keyword evidence="6 14" id="KW-1133">Transmembrane helix</keyword>
<proteinExistence type="inferred from homology"/>
<evidence type="ECO:0000256" key="14">
    <source>
        <dbReference type="SAM" id="Phobius"/>
    </source>
</evidence>
<keyword evidence="4" id="KW-0813">Transport</keyword>
<gene>
    <name evidence="16" type="ORF">PY17X_0417200</name>
    <name evidence="15" type="ORF">PYYM_0417200</name>
</gene>